<evidence type="ECO:0000256" key="2">
    <source>
        <dbReference type="ARBA" id="ARBA00022737"/>
    </source>
</evidence>
<dbReference type="InterPro" id="IPR036322">
    <property type="entry name" value="WD40_repeat_dom_sf"/>
</dbReference>
<dbReference type="Gene3D" id="2.130.10.10">
    <property type="entry name" value="YVTN repeat-like/Quinoprotein amine dehydrogenase"/>
    <property type="match status" value="1"/>
</dbReference>
<dbReference type="PROSITE" id="PS50082">
    <property type="entry name" value="WD_REPEATS_2"/>
    <property type="match status" value="1"/>
</dbReference>
<keyword evidence="2" id="KW-0677">Repeat</keyword>
<dbReference type="SMART" id="SM00320">
    <property type="entry name" value="WD40"/>
    <property type="match status" value="2"/>
</dbReference>
<comment type="caution">
    <text evidence="4">The sequence shown here is derived from an EMBL/GenBank/DDBJ whole genome shotgun (WGS) entry which is preliminary data.</text>
</comment>
<dbReference type="PANTHER" id="PTHR10971">
    <property type="entry name" value="MRNA EXPORT FACTOR AND BUB3"/>
    <property type="match status" value="1"/>
</dbReference>
<dbReference type="SUPFAM" id="SSF50978">
    <property type="entry name" value="WD40 repeat-like"/>
    <property type="match status" value="1"/>
</dbReference>
<proteinExistence type="predicted"/>
<protein>
    <submittedName>
        <fullName evidence="4">Uncharacterized protein</fullName>
    </submittedName>
</protein>
<feature type="repeat" description="WD" evidence="3">
    <location>
        <begin position="111"/>
        <end position="155"/>
    </location>
</feature>
<reference evidence="4" key="1">
    <citation type="journal article" date="2020" name="Fungal Divers.">
        <title>Resolving the Mortierellaceae phylogeny through synthesis of multi-gene phylogenetics and phylogenomics.</title>
        <authorList>
            <person name="Vandepol N."/>
            <person name="Liber J."/>
            <person name="Desiro A."/>
            <person name="Na H."/>
            <person name="Kennedy M."/>
            <person name="Barry K."/>
            <person name="Grigoriev I.V."/>
            <person name="Miller A.N."/>
            <person name="O'Donnell K."/>
            <person name="Stajich J.E."/>
            <person name="Bonito G."/>
        </authorList>
    </citation>
    <scope>NUCLEOTIDE SEQUENCE</scope>
    <source>
        <strain evidence="4">KOD1015</strain>
    </source>
</reference>
<dbReference type="Pfam" id="PF00400">
    <property type="entry name" value="WD40"/>
    <property type="match status" value="1"/>
</dbReference>
<dbReference type="InterPro" id="IPR015943">
    <property type="entry name" value="WD40/YVTN_repeat-like_dom_sf"/>
</dbReference>
<keyword evidence="5" id="KW-1185">Reference proteome</keyword>
<dbReference type="OrthoDB" id="427795at2759"/>
<organism evidence="4 5">
    <name type="scientific">Lunasporangiospora selenospora</name>
    <dbReference type="NCBI Taxonomy" id="979761"/>
    <lineage>
        <taxon>Eukaryota</taxon>
        <taxon>Fungi</taxon>
        <taxon>Fungi incertae sedis</taxon>
        <taxon>Mucoromycota</taxon>
        <taxon>Mortierellomycotina</taxon>
        <taxon>Mortierellomycetes</taxon>
        <taxon>Mortierellales</taxon>
        <taxon>Mortierellaceae</taxon>
        <taxon>Lunasporangiospora</taxon>
    </lineage>
</organism>
<sequence>MFNLTQTASKAVPFTPLQVLWIPGTNRICSLGSNEFGSGVLQVHAHTTSSGGTSSPRLILQSEAEKRTQFKSGTFRVPTRSTSSPQLLTGDFEGRIGVWNLARTEIPLSTFRAHNDVVNCMDGAGAASGRPEFITGCRDGTIRLWDMRQDHNRASSIPDIAIRSMSGSSKSLSCDVWSVAVAGQSESVEDMMIVAGYDNGDVRVIDLRMCAVLFETNVGHGVCSVEFYYGGNSPKNLIASTLHGALHSFDVMTGKSSSQWQADNLAEEIIQLQSGDDSTLWQARHVPQQSSLVAVTDGGGNVFLLNRNKDKGPLTLQKSHKFARSGIISMDFNADLEGLFVASDLDNTIRTGIIDCK</sequence>
<evidence type="ECO:0000313" key="5">
    <source>
        <dbReference type="Proteomes" id="UP000780801"/>
    </source>
</evidence>
<dbReference type="EMBL" id="JAABOA010000032">
    <property type="protein sequence ID" value="KAF9586434.1"/>
    <property type="molecule type" value="Genomic_DNA"/>
</dbReference>
<evidence type="ECO:0000256" key="1">
    <source>
        <dbReference type="ARBA" id="ARBA00022574"/>
    </source>
</evidence>
<dbReference type="Proteomes" id="UP000780801">
    <property type="component" value="Unassembled WGS sequence"/>
</dbReference>
<accession>A0A9P6KI61</accession>
<name>A0A9P6KI61_9FUNG</name>
<evidence type="ECO:0000313" key="4">
    <source>
        <dbReference type="EMBL" id="KAF9586434.1"/>
    </source>
</evidence>
<gene>
    <name evidence="4" type="ORF">BGW38_005043</name>
</gene>
<dbReference type="AlphaFoldDB" id="A0A9P6KI61"/>
<dbReference type="InterPro" id="IPR001680">
    <property type="entry name" value="WD40_rpt"/>
</dbReference>
<evidence type="ECO:0000256" key="3">
    <source>
        <dbReference type="PROSITE-ProRule" id="PRU00221"/>
    </source>
</evidence>
<keyword evidence="1 3" id="KW-0853">WD repeat</keyword>